<evidence type="ECO:0000256" key="2">
    <source>
        <dbReference type="ARBA" id="ARBA00022670"/>
    </source>
</evidence>
<dbReference type="RefSeq" id="WP_155698716.1">
    <property type="nucleotide sequence ID" value="NZ_CP034235.1"/>
</dbReference>
<feature type="chain" id="PRO_5039452287" evidence="5">
    <location>
        <begin position="27"/>
        <end position="283"/>
    </location>
</feature>
<dbReference type="KEGG" id="ppsc:EHS13_01760"/>
<dbReference type="Gene3D" id="3.90.1720.10">
    <property type="entry name" value="endopeptidase domain like (from Nostoc punctiforme)"/>
    <property type="match status" value="2"/>
</dbReference>
<protein>
    <submittedName>
        <fullName evidence="7">Gamma-glutamyl hydrolase</fullName>
    </submittedName>
</protein>
<keyword evidence="2" id="KW-0645">Protease</keyword>
<accession>A0A6B8RBV8</accession>
<feature type="signal peptide" evidence="5">
    <location>
        <begin position="1"/>
        <end position="26"/>
    </location>
</feature>
<dbReference type="InterPro" id="IPR038765">
    <property type="entry name" value="Papain-like_cys_pep_sf"/>
</dbReference>
<keyword evidence="5" id="KW-0732">Signal</keyword>
<keyword evidence="3 7" id="KW-0378">Hydrolase</keyword>
<dbReference type="PROSITE" id="PS51935">
    <property type="entry name" value="NLPC_P60"/>
    <property type="match status" value="2"/>
</dbReference>
<dbReference type="GO" id="GO:0008234">
    <property type="term" value="F:cysteine-type peptidase activity"/>
    <property type="evidence" value="ECO:0007669"/>
    <property type="project" value="UniProtKB-KW"/>
</dbReference>
<organism evidence="7 8">
    <name type="scientific">Paenibacillus psychroresistens</name>
    <dbReference type="NCBI Taxonomy" id="1778678"/>
    <lineage>
        <taxon>Bacteria</taxon>
        <taxon>Bacillati</taxon>
        <taxon>Bacillota</taxon>
        <taxon>Bacilli</taxon>
        <taxon>Bacillales</taxon>
        <taxon>Paenibacillaceae</taxon>
        <taxon>Paenibacillus</taxon>
    </lineage>
</organism>
<keyword evidence="4" id="KW-0788">Thiol protease</keyword>
<name>A0A6B8RBV8_9BACL</name>
<evidence type="ECO:0000256" key="5">
    <source>
        <dbReference type="SAM" id="SignalP"/>
    </source>
</evidence>
<evidence type="ECO:0000256" key="3">
    <source>
        <dbReference type="ARBA" id="ARBA00022801"/>
    </source>
</evidence>
<dbReference type="InterPro" id="IPR000064">
    <property type="entry name" value="NLP_P60_dom"/>
</dbReference>
<comment type="similarity">
    <text evidence="1">Belongs to the peptidase C40 family.</text>
</comment>
<evidence type="ECO:0000259" key="6">
    <source>
        <dbReference type="PROSITE" id="PS51935"/>
    </source>
</evidence>
<evidence type="ECO:0000313" key="7">
    <source>
        <dbReference type="EMBL" id="QGQ93720.1"/>
    </source>
</evidence>
<dbReference type="PANTHER" id="PTHR47053">
    <property type="entry name" value="MUREIN DD-ENDOPEPTIDASE MEPH-RELATED"/>
    <property type="match status" value="1"/>
</dbReference>
<reference evidence="8" key="1">
    <citation type="submission" date="2018-11" db="EMBL/GenBank/DDBJ databases">
        <title>Complete genome sequence of Paenibacillus sp. ML311-T8.</title>
        <authorList>
            <person name="Nam Y.-D."/>
            <person name="Kang J."/>
            <person name="Chung W.-H."/>
            <person name="Park Y.S."/>
        </authorList>
    </citation>
    <scope>NUCLEOTIDE SEQUENCE [LARGE SCALE GENOMIC DNA]</scope>
    <source>
        <strain evidence="8">ML311-T8</strain>
    </source>
</reference>
<gene>
    <name evidence="7" type="ORF">EHS13_01760</name>
</gene>
<dbReference type="InterPro" id="IPR051202">
    <property type="entry name" value="Peptidase_C40"/>
</dbReference>
<evidence type="ECO:0000256" key="4">
    <source>
        <dbReference type="ARBA" id="ARBA00022807"/>
    </source>
</evidence>
<feature type="domain" description="NlpC/P60" evidence="6">
    <location>
        <begin position="158"/>
        <end position="283"/>
    </location>
</feature>
<dbReference type="GO" id="GO:0006508">
    <property type="term" value="P:proteolysis"/>
    <property type="evidence" value="ECO:0007669"/>
    <property type="project" value="UniProtKB-KW"/>
</dbReference>
<dbReference type="Proteomes" id="UP000426246">
    <property type="component" value="Chromosome"/>
</dbReference>
<dbReference type="PANTHER" id="PTHR47053:SF1">
    <property type="entry name" value="MUREIN DD-ENDOPEPTIDASE MEPH-RELATED"/>
    <property type="match status" value="1"/>
</dbReference>
<evidence type="ECO:0000256" key="1">
    <source>
        <dbReference type="ARBA" id="ARBA00007074"/>
    </source>
</evidence>
<dbReference type="SUPFAM" id="SSF54001">
    <property type="entry name" value="Cysteine proteinases"/>
    <property type="match status" value="2"/>
</dbReference>
<keyword evidence="8" id="KW-1185">Reference proteome</keyword>
<feature type="domain" description="NlpC/P60" evidence="6">
    <location>
        <begin position="32"/>
        <end position="154"/>
    </location>
</feature>
<dbReference type="AlphaFoldDB" id="A0A6B8RBV8"/>
<dbReference type="EMBL" id="CP034235">
    <property type="protein sequence ID" value="QGQ93720.1"/>
    <property type="molecule type" value="Genomic_DNA"/>
</dbReference>
<proteinExistence type="inferred from homology"/>
<sequence length="283" mass="31537">MFKHTFKRTICITAAAAILFSGGAFSHNVYAAKDDMDAVSLAKLMLNKDYAAYEESPSSGFDASGLMYYVYKTLNYNIPRELTAQYQMKATQVSAIANLKAGDLVFFGSKGKPTFDGIYMDNGKFVMASKGKDEVVSRKVAEYKDQFLGAKRILSKADQLRVNLILDGEKYLGRPYDFGAAYGQTKTFDCSTFTKTVFNENGIFLPRVSRDQATTGKYVSKSNLIVGDLVFFTTTHSKGRIGHVGIYVGDGQMIHTYGEGGVRYVSINKDWWKDHYVTARRVI</sequence>
<dbReference type="Pfam" id="PF00877">
    <property type="entry name" value="NLPC_P60"/>
    <property type="match status" value="2"/>
</dbReference>
<evidence type="ECO:0000313" key="8">
    <source>
        <dbReference type="Proteomes" id="UP000426246"/>
    </source>
</evidence>